<organism evidence="2 3">
    <name type="scientific">Acaulospora morrowiae</name>
    <dbReference type="NCBI Taxonomy" id="94023"/>
    <lineage>
        <taxon>Eukaryota</taxon>
        <taxon>Fungi</taxon>
        <taxon>Fungi incertae sedis</taxon>
        <taxon>Mucoromycota</taxon>
        <taxon>Glomeromycotina</taxon>
        <taxon>Glomeromycetes</taxon>
        <taxon>Diversisporales</taxon>
        <taxon>Acaulosporaceae</taxon>
        <taxon>Acaulospora</taxon>
    </lineage>
</organism>
<dbReference type="InterPro" id="IPR055411">
    <property type="entry name" value="LRR_FXL15/At3g58940/PEG3-like"/>
</dbReference>
<dbReference type="PANTHER" id="PTHR13318">
    <property type="entry name" value="PARTNER OF PAIRED, ISOFORM B-RELATED"/>
    <property type="match status" value="1"/>
</dbReference>
<evidence type="ECO:0000313" key="3">
    <source>
        <dbReference type="Proteomes" id="UP000789342"/>
    </source>
</evidence>
<keyword evidence="3" id="KW-1185">Reference proteome</keyword>
<dbReference type="OrthoDB" id="10257471at2759"/>
<dbReference type="GO" id="GO:0031146">
    <property type="term" value="P:SCF-dependent proteasomal ubiquitin-dependent protein catabolic process"/>
    <property type="evidence" value="ECO:0007669"/>
    <property type="project" value="TreeGrafter"/>
</dbReference>
<name>A0A9N8VYK8_9GLOM</name>
<dbReference type="EMBL" id="CAJVPV010000677">
    <property type="protein sequence ID" value="CAG8468883.1"/>
    <property type="molecule type" value="Genomic_DNA"/>
</dbReference>
<dbReference type="InterPro" id="IPR006553">
    <property type="entry name" value="Leu-rich_rpt_Cys-con_subtyp"/>
</dbReference>
<dbReference type="AlphaFoldDB" id="A0A9N8VYK8"/>
<dbReference type="Proteomes" id="UP000789342">
    <property type="component" value="Unassembled WGS sequence"/>
</dbReference>
<dbReference type="SUPFAM" id="SSF52047">
    <property type="entry name" value="RNI-like"/>
    <property type="match status" value="1"/>
</dbReference>
<protein>
    <submittedName>
        <fullName evidence="2">15621_t:CDS:1</fullName>
    </submittedName>
</protein>
<sequence>MSSPVLIDDVLILVLEIVDQRTLYSCLFVSRSMYEIVLRKLWRSPRFKKYQDILVFRKCLQARPRFGRYVKELCFKNIVQCNFLDDNLLTSLIKSCNCLTKLDLSFAGMITDTALMVVSQHCPQLNHICLRECRTLTNDSIGAIVKNCKQLVSLNFSRCLSITPSVFEDLITRHRDHVKKLDLTFCKWVRDDTASLISQFGSLRKLILTNCVEITSNFMINLAPNVPHLRALHLGWVLNITDDGVIQIVDHCPKLRVLVLCGCNIHDETLHHIAKKLKMLAKLDVSFCTNLSDDVLRMFNIAELRYGDSGSLQKETMKSFQSDHRHLM</sequence>
<dbReference type="Pfam" id="PF13516">
    <property type="entry name" value="LRR_6"/>
    <property type="match status" value="1"/>
</dbReference>
<dbReference type="Pfam" id="PF24758">
    <property type="entry name" value="LRR_At5g56370"/>
    <property type="match status" value="1"/>
</dbReference>
<feature type="domain" description="F-box/LRR-repeat protein 15/At3g58940/PEG3-like LRR" evidence="1">
    <location>
        <begin position="174"/>
        <end position="282"/>
    </location>
</feature>
<gene>
    <name evidence="2" type="ORF">AMORRO_LOCUS1760</name>
</gene>
<dbReference type="InterPro" id="IPR001611">
    <property type="entry name" value="Leu-rich_rpt"/>
</dbReference>
<dbReference type="GO" id="GO:0019005">
    <property type="term" value="C:SCF ubiquitin ligase complex"/>
    <property type="evidence" value="ECO:0007669"/>
    <property type="project" value="TreeGrafter"/>
</dbReference>
<proteinExistence type="predicted"/>
<dbReference type="InterPro" id="IPR032675">
    <property type="entry name" value="LRR_dom_sf"/>
</dbReference>
<evidence type="ECO:0000259" key="1">
    <source>
        <dbReference type="Pfam" id="PF24758"/>
    </source>
</evidence>
<dbReference type="Gene3D" id="3.80.10.10">
    <property type="entry name" value="Ribonuclease Inhibitor"/>
    <property type="match status" value="1"/>
</dbReference>
<dbReference type="SMART" id="SM00367">
    <property type="entry name" value="LRR_CC"/>
    <property type="match status" value="7"/>
</dbReference>
<evidence type="ECO:0000313" key="2">
    <source>
        <dbReference type="EMBL" id="CAG8468883.1"/>
    </source>
</evidence>
<reference evidence="2" key="1">
    <citation type="submission" date="2021-06" db="EMBL/GenBank/DDBJ databases">
        <authorList>
            <person name="Kallberg Y."/>
            <person name="Tangrot J."/>
            <person name="Rosling A."/>
        </authorList>
    </citation>
    <scope>NUCLEOTIDE SEQUENCE</scope>
    <source>
        <strain evidence="2">CL551</strain>
    </source>
</reference>
<comment type="caution">
    <text evidence="2">The sequence shown here is derived from an EMBL/GenBank/DDBJ whole genome shotgun (WGS) entry which is preliminary data.</text>
</comment>
<accession>A0A9N8VYK8</accession>